<evidence type="ECO:0000313" key="4">
    <source>
        <dbReference type="EMBL" id="CAF2061628.1"/>
    </source>
</evidence>
<evidence type="ECO:0000313" key="2">
    <source>
        <dbReference type="EMBL" id="CAF1472655.1"/>
    </source>
</evidence>
<feature type="compositionally biased region" description="Basic and acidic residues" evidence="1">
    <location>
        <begin position="486"/>
        <end position="505"/>
    </location>
</feature>
<feature type="region of interest" description="Disordered" evidence="1">
    <location>
        <begin position="598"/>
        <end position="647"/>
    </location>
</feature>
<feature type="compositionally biased region" description="Polar residues" evidence="1">
    <location>
        <begin position="176"/>
        <end position="188"/>
    </location>
</feature>
<dbReference type="Proteomes" id="UP000676336">
    <property type="component" value="Unassembled WGS sequence"/>
</dbReference>
<feature type="compositionally biased region" description="Polar residues" evidence="1">
    <location>
        <begin position="506"/>
        <end position="523"/>
    </location>
</feature>
<dbReference type="Proteomes" id="UP000681967">
    <property type="component" value="Unassembled WGS sequence"/>
</dbReference>
<evidence type="ECO:0000313" key="5">
    <source>
        <dbReference type="EMBL" id="CAF3973359.1"/>
    </source>
</evidence>
<dbReference type="Proteomes" id="UP000681720">
    <property type="component" value="Unassembled WGS sequence"/>
</dbReference>
<dbReference type="EMBL" id="CAJOBJ010005401">
    <property type="protein sequence ID" value="CAF4030340.1"/>
    <property type="molecule type" value="Genomic_DNA"/>
</dbReference>
<accession>A0A815XQZ9</accession>
<protein>
    <submittedName>
        <fullName evidence="3">Uncharacterized protein</fullName>
    </submittedName>
</protein>
<dbReference type="EMBL" id="CAJOBI010003566">
    <property type="protein sequence ID" value="CAF3973359.1"/>
    <property type="molecule type" value="Genomic_DNA"/>
</dbReference>
<organism evidence="3 8">
    <name type="scientific">Rotaria magnacalcarata</name>
    <dbReference type="NCBI Taxonomy" id="392030"/>
    <lineage>
        <taxon>Eukaryota</taxon>
        <taxon>Metazoa</taxon>
        <taxon>Spiralia</taxon>
        <taxon>Gnathifera</taxon>
        <taxon>Rotifera</taxon>
        <taxon>Eurotatoria</taxon>
        <taxon>Bdelloidea</taxon>
        <taxon>Philodinida</taxon>
        <taxon>Philodinidae</taxon>
        <taxon>Rotaria</taxon>
    </lineage>
</organism>
<dbReference type="EMBL" id="CAJOBH010005354">
    <property type="protein sequence ID" value="CAF4021545.1"/>
    <property type="molecule type" value="Genomic_DNA"/>
</dbReference>
<evidence type="ECO:0000313" key="8">
    <source>
        <dbReference type="Proteomes" id="UP000663834"/>
    </source>
</evidence>
<dbReference type="EMBL" id="CAJNOW010009312">
    <property type="protein sequence ID" value="CAF1561246.1"/>
    <property type="molecule type" value="Genomic_DNA"/>
</dbReference>
<gene>
    <name evidence="6" type="ORF">BYL167_LOCUS14812</name>
    <name evidence="2" type="ORF">CJN711_LOCUS25738</name>
    <name evidence="7" type="ORF">GIL414_LOCUS13365</name>
    <name evidence="3" type="ORF">KQP761_LOCUS18391</name>
    <name evidence="4" type="ORF">MBJ925_LOCUS15042</name>
    <name evidence="5" type="ORF">SMN809_LOCUS10450</name>
</gene>
<feature type="compositionally biased region" description="Basic and acidic residues" evidence="1">
    <location>
        <begin position="598"/>
        <end position="633"/>
    </location>
</feature>
<dbReference type="EMBL" id="CAJNRE010007022">
    <property type="protein sequence ID" value="CAF2061628.1"/>
    <property type="molecule type" value="Genomic_DNA"/>
</dbReference>
<feature type="region of interest" description="Disordered" evidence="1">
    <location>
        <begin position="486"/>
        <end position="545"/>
    </location>
</feature>
<evidence type="ECO:0000256" key="1">
    <source>
        <dbReference type="SAM" id="MobiDB-lite"/>
    </source>
</evidence>
<evidence type="ECO:0000313" key="3">
    <source>
        <dbReference type="EMBL" id="CAF1561246.1"/>
    </source>
</evidence>
<feature type="compositionally biased region" description="Polar residues" evidence="1">
    <location>
        <begin position="808"/>
        <end position="833"/>
    </location>
</feature>
<dbReference type="Proteomes" id="UP000663834">
    <property type="component" value="Unassembled WGS sequence"/>
</dbReference>
<evidence type="ECO:0000313" key="7">
    <source>
        <dbReference type="EMBL" id="CAF4030340.1"/>
    </source>
</evidence>
<dbReference type="Proteomes" id="UP000663824">
    <property type="component" value="Unassembled WGS sequence"/>
</dbReference>
<feature type="compositionally biased region" description="Low complexity" evidence="1">
    <location>
        <begin position="57"/>
        <end position="72"/>
    </location>
</feature>
<feature type="region of interest" description="Disordered" evidence="1">
    <location>
        <begin position="797"/>
        <end position="833"/>
    </location>
</feature>
<dbReference type="AlphaFoldDB" id="A0A815XQZ9"/>
<name>A0A815XQZ9_9BILA</name>
<dbReference type="OrthoDB" id="10035702at2759"/>
<dbReference type="EMBL" id="CAJNOV010012008">
    <property type="protein sequence ID" value="CAF1472655.1"/>
    <property type="molecule type" value="Genomic_DNA"/>
</dbReference>
<feature type="compositionally biased region" description="Basic and acidic residues" evidence="1">
    <location>
        <begin position="86"/>
        <end position="174"/>
    </location>
</feature>
<feature type="region of interest" description="Disordered" evidence="1">
    <location>
        <begin position="704"/>
        <end position="726"/>
    </location>
</feature>
<reference evidence="3" key="1">
    <citation type="submission" date="2021-02" db="EMBL/GenBank/DDBJ databases">
        <authorList>
            <person name="Nowell W R."/>
        </authorList>
    </citation>
    <scope>NUCLEOTIDE SEQUENCE</scope>
</reference>
<dbReference type="Proteomes" id="UP000663855">
    <property type="component" value="Unassembled WGS sequence"/>
</dbReference>
<feature type="compositionally biased region" description="Polar residues" evidence="1">
    <location>
        <begin position="707"/>
        <end position="717"/>
    </location>
</feature>
<comment type="caution">
    <text evidence="3">The sequence shown here is derived from an EMBL/GenBank/DDBJ whole genome shotgun (WGS) entry which is preliminary data.</text>
</comment>
<sequence>MASVSDEIPSMKGNGVKSSPAANKASVESGKTKSIKTKSSTKKTEEKKEQVEEKQKQPSTSTPTESNNSLSTKSDVEEGSNFNPSKEIKEENHDSKIQEQKSHENKPQEQENHDVKPQEQENHDNKPQEQENHDVKPQEQENHDSNPQEQENHDSNPQEQEKHDNKPQEQEKTVQKSRSVNFASTTAVDTDAPKLRPSNSFNTRPSYSPSKPSRQAIDFIDTLVESYRLETSNSTLPIQEETKYVPKTSHSRINPNWREHRTRRLMNRLEELSLWDREEELKASQAQALREQKWEQILDRQRNHDLCLSLMRQRHESEMESAIKLDPGVTGINDENTSATIANAVNLSIALNGFTNDVPPTPQSLKRRVRQDEEKTVELKTPLGRYRQFEKNMTNKLDKINQKLKPDREIMNAYNPNSISLSSASVPLFSETYSALLSVPDTYSSNKYNQYHYGVASYLHQPYHASSPDFETRLRSYANRDVRVPLKEQANDYKDYGDDKADEYNRSNLIDNGHSTKYRSNPIDNEYHRKYRSNSTDDGYYSKHRSNRIDEDYDSKYLSSPIDEEYTLKYRSNPIDEDYSPKHRSKLVDDEYEPKYRSKLTDDDYNPKCRTKLADDDYNPKYRSKHVDEEYNHKYRSTPINDDDEDYYPKYRSKHVDEEYNHKYRSTPIDDDDEDYYPKYRTKPIDDNYYTKYRSTLASKLDYSPPRRTTSLASPTASALYDPSTIPTTPREYSLIHSRPPASKSIHLRSLNDDLNAITRFSTETSKKILQTIGDSTNDSSIKPFSSTIAPKKYASIHTQDSDGENIDCNSSRNYSSKTMHQPTEIISLSSTR</sequence>
<proteinExistence type="predicted"/>
<feature type="region of interest" description="Disordered" evidence="1">
    <location>
        <begin position="1"/>
        <end position="214"/>
    </location>
</feature>
<feature type="compositionally biased region" description="Polar residues" evidence="1">
    <location>
        <begin position="197"/>
        <end position="213"/>
    </location>
</feature>
<feature type="compositionally biased region" description="Basic and acidic residues" evidence="1">
    <location>
        <begin position="42"/>
        <end position="56"/>
    </location>
</feature>
<evidence type="ECO:0000313" key="6">
    <source>
        <dbReference type="EMBL" id="CAF4021545.1"/>
    </source>
</evidence>